<feature type="compositionally biased region" description="Polar residues" evidence="1">
    <location>
        <begin position="172"/>
        <end position="181"/>
    </location>
</feature>
<comment type="caution">
    <text evidence="2">The sequence shown here is derived from an EMBL/GenBank/DDBJ whole genome shotgun (WGS) entry which is preliminary data.</text>
</comment>
<feature type="region of interest" description="Disordered" evidence="1">
    <location>
        <begin position="146"/>
        <end position="199"/>
    </location>
</feature>
<accession>A0AAW1I9W1</accession>
<dbReference type="EMBL" id="JASPKY010000734">
    <property type="protein sequence ID" value="KAK9686002.1"/>
    <property type="molecule type" value="Genomic_DNA"/>
</dbReference>
<dbReference type="AlphaFoldDB" id="A0AAW1I9W1"/>
<evidence type="ECO:0000313" key="2">
    <source>
        <dbReference type="EMBL" id="KAK9686002.1"/>
    </source>
</evidence>
<evidence type="ECO:0000256" key="1">
    <source>
        <dbReference type="SAM" id="MobiDB-lite"/>
    </source>
</evidence>
<feature type="compositionally biased region" description="Polar residues" evidence="1">
    <location>
        <begin position="146"/>
        <end position="155"/>
    </location>
</feature>
<keyword evidence="3" id="KW-1185">Reference proteome</keyword>
<organism evidence="2 3">
    <name type="scientific">Popillia japonica</name>
    <name type="common">Japanese beetle</name>
    <dbReference type="NCBI Taxonomy" id="7064"/>
    <lineage>
        <taxon>Eukaryota</taxon>
        <taxon>Metazoa</taxon>
        <taxon>Ecdysozoa</taxon>
        <taxon>Arthropoda</taxon>
        <taxon>Hexapoda</taxon>
        <taxon>Insecta</taxon>
        <taxon>Pterygota</taxon>
        <taxon>Neoptera</taxon>
        <taxon>Endopterygota</taxon>
        <taxon>Coleoptera</taxon>
        <taxon>Polyphaga</taxon>
        <taxon>Scarabaeiformia</taxon>
        <taxon>Scarabaeidae</taxon>
        <taxon>Rutelinae</taxon>
        <taxon>Popillia</taxon>
    </lineage>
</organism>
<protein>
    <submittedName>
        <fullName evidence="2">Uncharacterized protein</fullName>
    </submittedName>
</protein>
<reference evidence="2 3" key="1">
    <citation type="journal article" date="2024" name="BMC Genomics">
        <title>De novo assembly and annotation of Popillia japonica's genome with initial clues to its potential as an invasive pest.</title>
        <authorList>
            <person name="Cucini C."/>
            <person name="Boschi S."/>
            <person name="Funari R."/>
            <person name="Cardaioli E."/>
            <person name="Iannotti N."/>
            <person name="Marturano G."/>
            <person name="Paoli F."/>
            <person name="Bruttini M."/>
            <person name="Carapelli A."/>
            <person name="Frati F."/>
            <person name="Nardi F."/>
        </authorList>
    </citation>
    <scope>NUCLEOTIDE SEQUENCE [LARGE SCALE GENOMIC DNA]</scope>
    <source>
        <strain evidence="2">DMR45628</strain>
    </source>
</reference>
<name>A0AAW1I9W1_POPJA</name>
<proteinExistence type="predicted"/>
<sequence length="248" mass="27906">MLGRCVRDSGCLGQACHGAEPSAVDKRDVLKGHTRCCGIPKILNRHLNKSQGEDCWREISAKMQCPVSELKWNRWVLIGERRVEKKSHITGSGAADVYRSKWFGYPYFDVMRTKNEVGATQDTMPIEEGQQSFQTSNAVVDTENVASTQSQLSESNIHEVEPPQTLEKQHTGEASVTNMPTQEPARKKRRNNPKGETQMQIDSADSMLAEADCLQKSSNDINDPYFSFGKYIANELTKYDPHTLPYHV</sequence>
<feature type="compositionally biased region" description="Basic and acidic residues" evidence="1">
    <location>
        <begin position="156"/>
        <end position="171"/>
    </location>
</feature>
<dbReference type="Proteomes" id="UP001458880">
    <property type="component" value="Unassembled WGS sequence"/>
</dbReference>
<gene>
    <name evidence="2" type="ORF">QE152_g37524</name>
</gene>
<evidence type="ECO:0000313" key="3">
    <source>
        <dbReference type="Proteomes" id="UP001458880"/>
    </source>
</evidence>